<evidence type="ECO:0008006" key="6">
    <source>
        <dbReference type="Google" id="ProtNLM"/>
    </source>
</evidence>
<dbReference type="EMBL" id="CATVXE010000010">
    <property type="protein sequence ID" value="CAJ0685432.1"/>
    <property type="molecule type" value="Genomic_DNA"/>
</dbReference>
<reference evidence="2 5" key="1">
    <citation type="submission" date="2023-07" db="EMBL/GenBank/DDBJ databases">
        <authorList>
            <person name="Peeters C."/>
        </authorList>
    </citation>
    <scope>NUCLEOTIDE SEQUENCE</scope>
    <source>
        <strain evidence="3 5">R-77569</strain>
        <strain evidence="2">R-77591</strain>
    </source>
</reference>
<evidence type="ECO:0000256" key="1">
    <source>
        <dbReference type="SAM" id="Phobius"/>
    </source>
</evidence>
<accession>A0AAD2AU38</accession>
<evidence type="ECO:0000313" key="3">
    <source>
        <dbReference type="EMBL" id="CAJ0896917.1"/>
    </source>
</evidence>
<comment type="caution">
    <text evidence="2">The sequence shown here is derived from an EMBL/GenBank/DDBJ whole genome shotgun (WGS) entry which is preliminary data.</text>
</comment>
<gene>
    <name evidence="3" type="ORF">R77569_04646</name>
    <name evidence="2" type="ORF">R77591_02708</name>
</gene>
<keyword evidence="1" id="KW-0472">Membrane</keyword>
<dbReference type="AlphaFoldDB" id="A0AAD2AU38"/>
<proteinExistence type="predicted"/>
<feature type="transmembrane region" description="Helical" evidence="1">
    <location>
        <begin position="21"/>
        <end position="41"/>
    </location>
</feature>
<evidence type="ECO:0000313" key="2">
    <source>
        <dbReference type="EMBL" id="CAJ0685432.1"/>
    </source>
</evidence>
<protein>
    <recommendedName>
        <fullName evidence="6">Flp family type IVb pilin</fullName>
    </recommendedName>
</protein>
<name>A0AAD2AU38_9RALS</name>
<dbReference type="Proteomes" id="UP001190452">
    <property type="component" value="Unassembled WGS sequence"/>
</dbReference>
<dbReference type="RefSeq" id="WP_096745252.1">
    <property type="nucleotide sequence ID" value="NZ_CATVXE010000010.1"/>
</dbReference>
<keyword evidence="5" id="KW-1185">Reference proteome</keyword>
<organism evidence="2 4">
    <name type="scientific">Ralstonia mannitolilytica</name>
    <dbReference type="NCBI Taxonomy" id="105219"/>
    <lineage>
        <taxon>Bacteria</taxon>
        <taxon>Pseudomonadati</taxon>
        <taxon>Pseudomonadota</taxon>
        <taxon>Betaproteobacteria</taxon>
        <taxon>Burkholderiales</taxon>
        <taxon>Burkholderiaceae</taxon>
        <taxon>Ralstonia</taxon>
    </lineage>
</organism>
<evidence type="ECO:0000313" key="4">
    <source>
        <dbReference type="Proteomes" id="UP001190002"/>
    </source>
</evidence>
<dbReference type="Proteomes" id="UP001190002">
    <property type="component" value="Unassembled WGS sequence"/>
</dbReference>
<dbReference type="EMBL" id="CAUDKV010000029">
    <property type="protein sequence ID" value="CAJ0896917.1"/>
    <property type="molecule type" value="Genomic_DNA"/>
</dbReference>
<keyword evidence="1" id="KW-1133">Transmembrane helix</keyword>
<keyword evidence="1" id="KW-0812">Transmembrane</keyword>
<sequence>MKTLFEGIKQFAREEDAAAGVEYALLLAMVALVMAASFTTVKNAVSSIWTAVANDLSSAAG</sequence>
<evidence type="ECO:0000313" key="5">
    <source>
        <dbReference type="Proteomes" id="UP001190452"/>
    </source>
</evidence>